<evidence type="ECO:0000313" key="3">
    <source>
        <dbReference type="Proteomes" id="UP000462931"/>
    </source>
</evidence>
<dbReference type="Proteomes" id="UP000462931">
    <property type="component" value="Unassembled WGS sequence"/>
</dbReference>
<keyword evidence="3" id="KW-1185">Reference proteome</keyword>
<protein>
    <submittedName>
        <fullName evidence="2">Serine hydrolase</fullName>
    </submittedName>
</protein>
<dbReference type="PANTHER" id="PTHR46825">
    <property type="entry name" value="D-ALANYL-D-ALANINE-CARBOXYPEPTIDASE/ENDOPEPTIDASE AMPH"/>
    <property type="match status" value="1"/>
</dbReference>
<feature type="domain" description="Beta-lactamase-related" evidence="1">
    <location>
        <begin position="6"/>
        <end position="232"/>
    </location>
</feature>
<name>A0A7K0FJK8_9SPHI</name>
<dbReference type="EMBL" id="WKJI01000001">
    <property type="protein sequence ID" value="MRX46103.1"/>
    <property type="molecule type" value="Genomic_DNA"/>
</dbReference>
<reference evidence="2 3" key="1">
    <citation type="submission" date="2019-11" db="EMBL/GenBank/DDBJ databases">
        <authorList>
            <person name="Cheng Q."/>
            <person name="Yang Z."/>
        </authorList>
    </citation>
    <scope>NUCLEOTIDE SEQUENCE [LARGE SCALE GENOMIC DNA]</scope>
    <source>
        <strain evidence="2 3">HX-22-1</strain>
    </source>
</reference>
<dbReference type="AlphaFoldDB" id="A0A7K0FJK8"/>
<evidence type="ECO:0000259" key="1">
    <source>
        <dbReference type="Pfam" id="PF00144"/>
    </source>
</evidence>
<dbReference type="InterPro" id="IPR001466">
    <property type="entry name" value="Beta-lactam-related"/>
</dbReference>
<gene>
    <name evidence="2" type="ORF">GJJ64_02780</name>
</gene>
<evidence type="ECO:0000313" key="2">
    <source>
        <dbReference type="EMBL" id="MRX46103.1"/>
    </source>
</evidence>
<dbReference type="PANTHER" id="PTHR46825:SF9">
    <property type="entry name" value="BETA-LACTAMASE-RELATED DOMAIN-CONTAINING PROTEIN"/>
    <property type="match status" value="1"/>
</dbReference>
<dbReference type="Pfam" id="PF00144">
    <property type="entry name" value="Beta-lactamase"/>
    <property type="match status" value="1"/>
</dbReference>
<keyword evidence="2" id="KW-0378">Hydrolase</keyword>
<comment type="caution">
    <text evidence="2">The sequence shown here is derived from an EMBL/GenBank/DDBJ whole genome shotgun (WGS) entry which is preliminary data.</text>
</comment>
<sequence length="247" mass="28202">MPLFIKGLQKVKLNFTPGTKFSGDTYSNIGFDLLGIIVSKISKQPFHKYIYENVLSKLGINQATYFYEEIDSSKLALPQVVAGTSKRIEQFNIYRIDDKKNPILNGKPLELRNYETYGEPYIDNPTGNLITTSSELNKWTKYLIQLNNGTTSSSENVIKQETLKDMWTVTESIPKYKISLGLTWWIFDNSNLGRYICHFGNNPGFCSILFIFPEKNFGINILCNGMFAQDAVFDKIPLEIANLMMNK</sequence>
<organism evidence="2 3">
    <name type="scientific">Pedobacter puniceum</name>
    <dbReference type="NCBI Taxonomy" id="2666136"/>
    <lineage>
        <taxon>Bacteria</taxon>
        <taxon>Pseudomonadati</taxon>
        <taxon>Bacteroidota</taxon>
        <taxon>Sphingobacteriia</taxon>
        <taxon>Sphingobacteriales</taxon>
        <taxon>Sphingobacteriaceae</taxon>
        <taxon>Pedobacter</taxon>
    </lineage>
</organism>
<dbReference type="GO" id="GO:0016787">
    <property type="term" value="F:hydrolase activity"/>
    <property type="evidence" value="ECO:0007669"/>
    <property type="project" value="UniProtKB-KW"/>
</dbReference>
<accession>A0A7K0FJK8</accession>
<dbReference type="InterPro" id="IPR050491">
    <property type="entry name" value="AmpC-like"/>
</dbReference>
<proteinExistence type="predicted"/>
<dbReference type="Gene3D" id="3.40.710.10">
    <property type="entry name" value="DD-peptidase/beta-lactamase superfamily"/>
    <property type="match status" value="1"/>
</dbReference>
<dbReference type="SUPFAM" id="SSF56601">
    <property type="entry name" value="beta-lactamase/transpeptidase-like"/>
    <property type="match status" value="1"/>
</dbReference>
<dbReference type="InterPro" id="IPR012338">
    <property type="entry name" value="Beta-lactam/transpept-like"/>
</dbReference>